<dbReference type="Proteomes" id="UP001295684">
    <property type="component" value="Unassembled WGS sequence"/>
</dbReference>
<evidence type="ECO:0000313" key="2">
    <source>
        <dbReference type="EMBL" id="CAI2372353.1"/>
    </source>
</evidence>
<proteinExistence type="predicted"/>
<dbReference type="EMBL" id="CAMPGE010013633">
    <property type="protein sequence ID" value="CAI2372353.1"/>
    <property type="molecule type" value="Genomic_DNA"/>
</dbReference>
<accession>A0AAD1UMR5</accession>
<reference evidence="2" key="1">
    <citation type="submission" date="2023-07" db="EMBL/GenBank/DDBJ databases">
        <authorList>
            <consortium name="AG Swart"/>
            <person name="Singh M."/>
            <person name="Singh A."/>
            <person name="Seah K."/>
            <person name="Emmerich C."/>
        </authorList>
    </citation>
    <scope>NUCLEOTIDE SEQUENCE</scope>
    <source>
        <strain evidence="2">DP1</strain>
    </source>
</reference>
<sequence>MGRFKCPLVPPSEEISVYHNDPAVSYSKSTTKGITGIKLTTPYKSFLKSLPIAKKHSMSTSESNYQCNVVGSLKRLPKKLSPSYSQLEHQYQTWDFRKSGSIKPSIPKKNDQMLPKSVLQNRSKSIIHRRNETVDGMIKIYDCINNTSKKYRVPKFNQDVVDRTPLFRSKKACFHKRKYGFSNFIDISKQERELSRSKSPQPPEELPKLCSRNHNSTELKRHDQPSDYIDEQAHAAFQPNNQDAKTFVVHNGITGRITELSDKSVKINTHSKSTEKLNKSKINHCLTSSSFKIKNKNKDPLLLPETLPDRVPEDYKTSLADLRITTSKSQASTLSEYTDNERIVSTTKLGTYNPLSIQQKIKTKMKNKLLANGLSSLQAKGLKLGKVFNKNNSPIKHLNLGSLHKTPGNKKGIINLYTSIARGKSQSACKTYIGENEGIGYVKKELKIFEKKNRNLNPEPNSFTKPVKYFKQSF</sequence>
<dbReference type="AlphaFoldDB" id="A0AAD1UMR5"/>
<feature type="region of interest" description="Disordered" evidence="1">
    <location>
        <begin position="191"/>
        <end position="211"/>
    </location>
</feature>
<gene>
    <name evidence="2" type="ORF">ECRASSUSDP1_LOCUS13682</name>
</gene>
<protein>
    <submittedName>
        <fullName evidence="2">Uncharacterized protein</fullName>
    </submittedName>
</protein>
<evidence type="ECO:0000313" key="3">
    <source>
        <dbReference type="Proteomes" id="UP001295684"/>
    </source>
</evidence>
<evidence type="ECO:0000256" key="1">
    <source>
        <dbReference type="SAM" id="MobiDB-lite"/>
    </source>
</evidence>
<keyword evidence="3" id="KW-1185">Reference proteome</keyword>
<comment type="caution">
    <text evidence="2">The sequence shown here is derived from an EMBL/GenBank/DDBJ whole genome shotgun (WGS) entry which is preliminary data.</text>
</comment>
<organism evidence="2 3">
    <name type="scientific">Euplotes crassus</name>
    <dbReference type="NCBI Taxonomy" id="5936"/>
    <lineage>
        <taxon>Eukaryota</taxon>
        <taxon>Sar</taxon>
        <taxon>Alveolata</taxon>
        <taxon>Ciliophora</taxon>
        <taxon>Intramacronucleata</taxon>
        <taxon>Spirotrichea</taxon>
        <taxon>Hypotrichia</taxon>
        <taxon>Euplotida</taxon>
        <taxon>Euplotidae</taxon>
        <taxon>Moneuplotes</taxon>
    </lineage>
</organism>
<name>A0AAD1UMR5_EUPCR</name>